<feature type="binding site" evidence="3">
    <location>
        <position position="18"/>
    </location>
    <ligand>
        <name>a divalent metal cation</name>
        <dbReference type="ChEBI" id="CHEBI:60240"/>
        <label>1</label>
    </ligand>
</feature>
<dbReference type="CDD" id="cd01310">
    <property type="entry name" value="TatD_DNAse"/>
    <property type="match status" value="1"/>
</dbReference>
<gene>
    <name evidence="4" type="ORF">SAMN02745716_0385</name>
</gene>
<dbReference type="InterPro" id="IPR032466">
    <property type="entry name" value="Metal_Hydrolase"/>
</dbReference>
<dbReference type="PANTHER" id="PTHR46124">
    <property type="entry name" value="D-AMINOACYL-TRNA DEACYLASE"/>
    <property type="match status" value="1"/>
</dbReference>
<feature type="binding site" evidence="3">
    <location>
        <position position="164"/>
    </location>
    <ligand>
        <name>a divalent metal cation</name>
        <dbReference type="ChEBI" id="CHEBI:60240"/>
        <label>2</label>
    </ligand>
</feature>
<dbReference type="GO" id="GO:0016788">
    <property type="term" value="F:hydrolase activity, acting on ester bonds"/>
    <property type="evidence" value="ECO:0007669"/>
    <property type="project" value="InterPro"/>
</dbReference>
<evidence type="ECO:0000313" key="5">
    <source>
        <dbReference type="Proteomes" id="UP000222056"/>
    </source>
</evidence>
<protein>
    <submittedName>
        <fullName evidence="4">TatD DNase family protein</fullName>
    </submittedName>
</protein>
<keyword evidence="1 3" id="KW-0479">Metal-binding</keyword>
<dbReference type="NCBIfam" id="TIGR00010">
    <property type="entry name" value="YchF/TatD family DNA exonuclease"/>
    <property type="match status" value="1"/>
</dbReference>
<evidence type="ECO:0000256" key="3">
    <source>
        <dbReference type="PIRSR" id="PIRSR005902-1"/>
    </source>
</evidence>
<dbReference type="InterPro" id="IPR001130">
    <property type="entry name" value="TatD-like"/>
</dbReference>
<dbReference type="GO" id="GO:0005829">
    <property type="term" value="C:cytosol"/>
    <property type="evidence" value="ECO:0007669"/>
    <property type="project" value="TreeGrafter"/>
</dbReference>
<dbReference type="AlphaFoldDB" id="A0A1H6FL23"/>
<accession>A0A1H6FL23</accession>
<dbReference type="GO" id="GO:0004536">
    <property type="term" value="F:DNA nuclease activity"/>
    <property type="evidence" value="ECO:0007669"/>
    <property type="project" value="InterPro"/>
</dbReference>
<name>A0A1H6FL23_THEAL</name>
<dbReference type="EMBL" id="FNWJ01000001">
    <property type="protein sequence ID" value="SEH10525.1"/>
    <property type="molecule type" value="Genomic_DNA"/>
</dbReference>
<dbReference type="InterPro" id="IPR018228">
    <property type="entry name" value="DNase_TatD-rel_CS"/>
</dbReference>
<dbReference type="Gene3D" id="3.20.20.140">
    <property type="entry name" value="Metal-dependent hydrolases"/>
    <property type="match status" value="1"/>
</dbReference>
<dbReference type="SUPFAM" id="SSF51556">
    <property type="entry name" value="Metallo-dependent hydrolases"/>
    <property type="match status" value="1"/>
</dbReference>
<keyword evidence="2" id="KW-0378">Hydrolase</keyword>
<dbReference type="PROSITE" id="PS01090">
    <property type="entry name" value="TATD_2"/>
    <property type="match status" value="1"/>
</dbReference>
<dbReference type="STRING" id="29539.SAMN02745716_0385"/>
<dbReference type="OrthoDB" id="9810005at2"/>
<dbReference type="Pfam" id="PF01026">
    <property type="entry name" value="TatD_DNase"/>
    <property type="match status" value="1"/>
</dbReference>
<organism evidence="4 5">
    <name type="scientific">Thermoleophilum album</name>
    <dbReference type="NCBI Taxonomy" id="29539"/>
    <lineage>
        <taxon>Bacteria</taxon>
        <taxon>Bacillati</taxon>
        <taxon>Actinomycetota</taxon>
        <taxon>Thermoleophilia</taxon>
        <taxon>Thermoleophilales</taxon>
        <taxon>Thermoleophilaceae</taxon>
        <taxon>Thermoleophilum</taxon>
    </lineage>
</organism>
<keyword evidence="5" id="KW-1185">Reference proteome</keyword>
<evidence type="ECO:0000256" key="2">
    <source>
        <dbReference type="ARBA" id="ARBA00022801"/>
    </source>
</evidence>
<dbReference type="PROSITE" id="PS01091">
    <property type="entry name" value="TATD_3"/>
    <property type="match status" value="1"/>
</dbReference>
<proteinExistence type="predicted"/>
<feature type="binding site" evidence="3">
    <location>
        <position position="213"/>
    </location>
    <ligand>
        <name>a divalent metal cation</name>
        <dbReference type="ChEBI" id="CHEBI:60240"/>
        <label>1</label>
    </ligand>
</feature>
<feature type="binding site" evidence="3">
    <location>
        <position position="20"/>
    </location>
    <ligand>
        <name>a divalent metal cation</name>
        <dbReference type="ChEBI" id="CHEBI:60240"/>
        <label>1</label>
    </ligand>
</feature>
<feature type="binding site" evidence="3">
    <location>
        <position position="140"/>
    </location>
    <ligand>
        <name>a divalent metal cation</name>
        <dbReference type="ChEBI" id="CHEBI:60240"/>
        <label>2</label>
    </ligand>
</feature>
<feature type="binding site" evidence="3">
    <location>
        <position position="104"/>
    </location>
    <ligand>
        <name>a divalent metal cation</name>
        <dbReference type="ChEBI" id="CHEBI:60240"/>
        <label>1</label>
    </ligand>
</feature>
<dbReference type="InterPro" id="IPR015991">
    <property type="entry name" value="TatD/YcfH-like"/>
</dbReference>
<dbReference type="GO" id="GO:0046872">
    <property type="term" value="F:metal ion binding"/>
    <property type="evidence" value="ECO:0007669"/>
    <property type="project" value="UniProtKB-KW"/>
</dbReference>
<dbReference type="FunFam" id="3.20.20.140:FF:000005">
    <property type="entry name" value="TatD family hydrolase"/>
    <property type="match status" value="1"/>
</dbReference>
<sequence>MPAGATADACAPAVVDTHCHLELCAAPVDEIVARARAGGVQRIANVALEPRQAVDAVTLARRHDEVFAIVGCHPNSAQLLDDDGLRALREAVRAAPGLVVAIGETGLDYYRAGAPRETQVNAFRRQLELAAELSLPVVVHSREAADDTLAVLADYDRRTPVVLHCFGMPERIAECVERGYYCSFAGNVTYPAAQRLREAARVVPDELLLVETDAPFLSPQPVRGRPNEPSNVRHTLAALAELRGVSAAELAGTVERNARRVFGW</sequence>
<dbReference type="PIRSF" id="PIRSF005902">
    <property type="entry name" value="DNase_TatD"/>
    <property type="match status" value="1"/>
</dbReference>
<reference evidence="5" key="1">
    <citation type="submission" date="2016-10" db="EMBL/GenBank/DDBJ databases">
        <authorList>
            <person name="Varghese N."/>
            <person name="Submissions S."/>
        </authorList>
    </citation>
    <scope>NUCLEOTIDE SEQUENCE [LARGE SCALE GENOMIC DNA]</scope>
    <source>
        <strain evidence="5">ATCC 35263</strain>
    </source>
</reference>
<evidence type="ECO:0000256" key="1">
    <source>
        <dbReference type="ARBA" id="ARBA00022723"/>
    </source>
</evidence>
<dbReference type="Proteomes" id="UP000222056">
    <property type="component" value="Unassembled WGS sequence"/>
</dbReference>
<evidence type="ECO:0000313" key="4">
    <source>
        <dbReference type="EMBL" id="SEH10525.1"/>
    </source>
</evidence>
<dbReference type="PANTHER" id="PTHR46124:SF2">
    <property type="entry name" value="D-AMINOACYL-TRNA DEACYLASE"/>
    <property type="match status" value="1"/>
</dbReference>
<dbReference type="RefSeq" id="WP_093115725.1">
    <property type="nucleotide sequence ID" value="NZ_FNWJ01000001.1"/>
</dbReference>